<name>A0A6N3EZ89_9FIRM</name>
<sequence length="29" mass="3441">MADVIDFEKASQRKKQKLITKLDDILKHK</sequence>
<evidence type="ECO:0000313" key="1">
    <source>
        <dbReference type="EMBL" id="VYU45127.1"/>
    </source>
</evidence>
<dbReference type="EMBL" id="CACRUX010000092">
    <property type="protein sequence ID" value="VYU45127.1"/>
    <property type="molecule type" value="Genomic_DNA"/>
</dbReference>
<protein>
    <submittedName>
        <fullName evidence="1">Uncharacterized protein</fullName>
    </submittedName>
</protein>
<accession>A0A6N3EZ89</accession>
<dbReference type="AlphaFoldDB" id="A0A6N3EZ89"/>
<proteinExistence type="predicted"/>
<reference evidence="1" key="1">
    <citation type="submission" date="2019-11" db="EMBL/GenBank/DDBJ databases">
        <authorList>
            <person name="Feng L."/>
        </authorList>
    </citation>
    <scope>NUCLEOTIDE SEQUENCE</scope>
    <source>
        <strain evidence="1">VrattiLFYP33</strain>
    </source>
</reference>
<organism evidence="1">
    <name type="scientific">Veillonella ratti</name>
    <dbReference type="NCBI Taxonomy" id="103892"/>
    <lineage>
        <taxon>Bacteria</taxon>
        <taxon>Bacillati</taxon>
        <taxon>Bacillota</taxon>
        <taxon>Negativicutes</taxon>
        <taxon>Veillonellales</taxon>
        <taxon>Veillonellaceae</taxon>
        <taxon>Veillonella</taxon>
    </lineage>
</organism>
<gene>
    <name evidence="1" type="ORF">VRLFYP33_02094</name>
</gene>